<feature type="region of interest" description="Disordered" evidence="1">
    <location>
        <begin position="281"/>
        <end position="303"/>
    </location>
</feature>
<sequence>MLYLCEPCATYPAERNSPRPHFPDCDCFHCSCELCGDMKDGCNMDHQPNQPNKLKTLTEVLRCSREASCRELLKDKMPEYSPQTKEKENQGDTKVQMYRYVHAIEREFEAVHVSQCDCIDCLLLCDTAFPDPTVTPEGVLPDLDSSMVTRCVQQESSYEVSMSELQLALSSLQDKCKQEDCMIVAMTKELKSRFDDKEVTADFDRKEVCDSLLRPICDPNNQLREPIICQPCELSDYPNCPSDDEPPASSKPIFLQSSSVCSKKDFSCQCSTTQCKPSAEKLLEPNKNEEIPGESTKYESKPDALNCAHPNYPDFPCYSKSQPEKTKSPERPIATEEDKSFSIKQDEFPENILNKSLEKENELAAKLIQTVERKCRNYTKSVKETPY</sequence>
<feature type="region of interest" description="Disordered" evidence="1">
    <location>
        <begin position="318"/>
        <end position="347"/>
    </location>
</feature>
<organism evidence="2 3">
    <name type="scientific">Ignelater luminosus</name>
    <name type="common">Cucubano</name>
    <name type="synonym">Pyrophorus luminosus</name>
    <dbReference type="NCBI Taxonomy" id="2038154"/>
    <lineage>
        <taxon>Eukaryota</taxon>
        <taxon>Metazoa</taxon>
        <taxon>Ecdysozoa</taxon>
        <taxon>Arthropoda</taxon>
        <taxon>Hexapoda</taxon>
        <taxon>Insecta</taxon>
        <taxon>Pterygota</taxon>
        <taxon>Neoptera</taxon>
        <taxon>Endopterygota</taxon>
        <taxon>Coleoptera</taxon>
        <taxon>Polyphaga</taxon>
        <taxon>Elateriformia</taxon>
        <taxon>Elateroidea</taxon>
        <taxon>Elateridae</taxon>
        <taxon>Agrypninae</taxon>
        <taxon>Pyrophorini</taxon>
        <taxon>Ignelater</taxon>
    </lineage>
</organism>
<protein>
    <submittedName>
        <fullName evidence="2">Uncharacterized protein</fullName>
    </submittedName>
</protein>
<name>A0A8K0CSL6_IGNLU</name>
<evidence type="ECO:0000313" key="3">
    <source>
        <dbReference type="Proteomes" id="UP000801492"/>
    </source>
</evidence>
<comment type="caution">
    <text evidence="2">The sequence shown here is derived from an EMBL/GenBank/DDBJ whole genome shotgun (WGS) entry which is preliminary data.</text>
</comment>
<feature type="compositionally biased region" description="Basic and acidic residues" evidence="1">
    <location>
        <begin position="322"/>
        <end position="347"/>
    </location>
</feature>
<feature type="compositionally biased region" description="Basic and acidic residues" evidence="1">
    <location>
        <begin position="281"/>
        <end position="302"/>
    </location>
</feature>
<accession>A0A8K0CSL6</accession>
<gene>
    <name evidence="2" type="ORF">ILUMI_15591</name>
</gene>
<evidence type="ECO:0000313" key="2">
    <source>
        <dbReference type="EMBL" id="KAF2890582.1"/>
    </source>
</evidence>
<dbReference type="OrthoDB" id="6424487at2759"/>
<proteinExistence type="predicted"/>
<keyword evidence="3" id="KW-1185">Reference proteome</keyword>
<dbReference type="Proteomes" id="UP000801492">
    <property type="component" value="Unassembled WGS sequence"/>
</dbReference>
<reference evidence="2" key="1">
    <citation type="submission" date="2019-08" db="EMBL/GenBank/DDBJ databases">
        <title>The genome of the North American firefly Photinus pyralis.</title>
        <authorList>
            <consortium name="Photinus pyralis genome working group"/>
            <person name="Fallon T.R."/>
            <person name="Sander Lower S.E."/>
            <person name="Weng J.-K."/>
        </authorList>
    </citation>
    <scope>NUCLEOTIDE SEQUENCE</scope>
    <source>
        <strain evidence="2">TRF0915ILg1</strain>
        <tissue evidence="2">Whole body</tissue>
    </source>
</reference>
<dbReference type="EMBL" id="VTPC01049698">
    <property type="protein sequence ID" value="KAF2890582.1"/>
    <property type="molecule type" value="Genomic_DNA"/>
</dbReference>
<dbReference type="AlphaFoldDB" id="A0A8K0CSL6"/>
<evidence type="ECO:0000256" key="1">
    <source>
        <dbReference type="SAM" id="MobiDB-lite"/>
    </source>
</evidence>